<feature type="domain" description="Caspase family p20" evidence="2">
    <location>
        <begin position="477"/>
        <end position="557"/>
    </location>
</feature>
<reference evidence="3 4" key="1">
    <citation type="submission" date="2019-10" db="EMBL/GenBank/DDBJ databases">
        <title>Genome sequence of Azospirillum melinis.</title>
        <authorList>
            <person name="Ambrosini A."/>
            <person name="Sant'Anna F.H."/>
            <person name="Cassan F.D."/>
            <person name="Souza E.M."/>
            <person name="Passaglia L.M.P."/>
        </authorList>
    </citation>
    <scope>NUCLEOTIDE SEQUENCE [LARGE SCALE GENOMIC DNA]</scope>
    <source>
        <strain evidence="3 4">TMCY0552</strain>
    </source>
</reference>
<evidence type="ECO:0000259" key="2">
    <source>
        <dbReference type="PROSITE" id="PS50208"/>
    </source>
</evidence>
<feature type="region of interest" description="Disordered" evidence="1">
    <location>
        <begin position="1"/>
        <end position="93"/>
    </location>
</feature>
<feature type="non-terminal residue" evidence="3">
    <location>
        <position position="1"/>
    </location>
</feature>
<accession>A0ABX2KRU6</accession>
<dbReference type="InterPro" id="IPR052039">
    <property type="entry name" value="Caspase-related_regulators"/>
</dbReference>
<feature type="compositionally biased region" description="Low complexity" evidence="1">
    <location>
        <begin position="106"/>
        <end position="146"/>
    </location>
</feature>
<dbReference type="Gene3D" id="3.40.50.1460">
    <property type="match status" value="1"/>
</dbReference>
<dbReference type="InterPro" id="IPR001309">
    <property type="entry name" value="Pept_C14_p20"/>
</dbReference>
<evidence type="ECO:0000313" key="3">
    <source>
        <dbReference type="EMBL" id="NUB04226.1"/>
    </source>
</evidence>
<feature type="region of interest" description="Disordered" evidence="1">
    <location>
        <begin position="159"/>
        <end position="209"/>
    </location>
</feature>
<feature type="region of interest" description="Disordered" evidence="1">
    <location>
        <begin position="105"/>
        <end position="146"/>
    </location>
</feature>
<feature type="compositionally biased region" description="Pro residues" evidence="1">
    <location>
        <begin position="1"/>
        <end position="16"/>
    </location>
</feature>
<dbReference type="InterPro" id="IPR011600">
    <property type="entry name" value="Pept_C14_caspase"/>
</dbReference>
<feature type="compositionally biased region" description="Low complexity" evidence="1">
    <location>
        <begin position="159"/>
        <end position="198"/>
    </location>
</feature>
<dbReference type="PANTHER" id="PTHR22576">
    <property type="entry name" value="MUCOSA ASSOCIATED LYMPHOID TISSUE LYMPHOMA TRANSLOCATION PROTEIN 1/PARACASPASE"/>
    <property type="match status" value="1"/>
</dbReference>
<evidence type="ECO:0000256" key="1">
    <source>
        <dbReference type="SAM" id="MobiDB-lite"/>
    </source>
</evidence>
<name>A0ABX2KRU6_9PROT</name>
<feature type="compositionally biased region" description="Low complexity" evidence="1">
    <location>
        <begin position="17"/>
        <end position="53"/>
    </location>
</feature>
<dbReference type="Proteomes" id="UP000605086">
    <property type="component" value="Unassembled WGS sequence"/>
</dbReference>
<keyword evidence="4" id="KW-1185">Reference proteome</keyword>
<organism evidence="3 4">
    <name type="scientific">Azospirillum melinis</name>
    <dbReference type="NCBI Taxonomy" id="328839"/>
    <lineage>
        <taxon>Bacteria</taxon>
        <taxon>Pseudomonadati</taxon>
        <taxon>Pseudomonadota</taxon>
        <taxon>Alphaproteobacteria</taxon>
        <taxon>Rhodospirillales</taxon>
        <taxon>Azospirillaceae</taxon>
        <taxon>Azospirillum</taxon>
    </lineage>
</organism>
<dbReference type="PANTHER" id="PTHR22576:SF37">
    <property type="entry name" value="MUCOSA-ASSOCIATED LYMPHOID TISSUE LYMPHOMA TRANSLOCATION PROTEIN 1"/>
    <property type="match status" value="1"/>
</dbReference>
<feature type="compositionally biased region" description="Pro residues" evidence="1">
    <location>
        <begin position="199"/>
        <end position="208"/>
    </location>
</feature>
<dbReference type="Pfam" id="PF00656">
    <property type="entry name" value="Peptidase_C14"/>
    <property type="match status" value="1"/>
</dbReference>
<comment type="caution">
    <text evidence="3">The sequence shown here is derived from an EMBL/GenBank/DDBJ whole genome shotgun (WGS) entry which is preliminary data.</text>
</comment>
<feature type="compositionally biased region" description="Low complexity" evidence="1">
    <location>
        <begin position="63"/>
        <end position="90"/>
    </location>
</feature>
<gene>
    <name evidence="3" type="ORF">GBZ48_34005</name>
</gene>
<dbReference type="EMBL" id="WHOS01000094">
    <property type="protein sequence ID" value="NUB04226.1"/>
    <property type="molecule type" value="Genomic_DNA"/>
</dbReference>
<proteinExistence type="predicted"/>
<protein>
    <submittedName>
        <fullName evidence="3">Hemagglutinin</fullName>
    </submittedName>
</protein>
<sequence>PPPVTPPVTDPTPTAPTTPTTPDTGSGTDTPSTGTPTTTTPPSTGTGTDTSGTGTTGTGTTGTGTTDTASPETGTTTTSGSQSAASASSSVQAALQTVAQIAANPATTTTTGTGATAATTTGSSATTRSSTGSATGTTGTGTTAGATTPQTLLATLEQGAASQGTATQTAAAQTAEGQGAQAAGGSSASNSAPSNGVPASPPPPPPGPATVVLASGRSVSFTADAAAAYSSGATLSQPGPQLLASPQVQAAAGTLIQAAGTGGMVQAVTVLATGGLSLPEQRAVLASVPVTTLIGGLTASSDPVAVRVGGILQNSAAGQPGGYAQVRAAAAQANLPPQVARTYLAMVQRVEREQRTQAFSGALRQLVANPSAADMFGRPAATSSPPSLQQARGGRTRGGTMTLRGIVADSANLAEARVNGRWVFIDEQGQFRTSIPVEPGAKEATLTMTDEAGKTTEQRIAIDSATAAPDPAAPPKPRKIALMIAVDSYRDGAIPALATPDADIKAVGKALNDHLGYETRVLRNPTKAQIGEALRKLGREVGEQDQVMVYYAGHGYELAETGTGYWLPADAETTSARNWVSNNDIGRFLSRMPAKHVMVVSDSCYSGAFTKEQKVDASRLANETEIRQRRSVMALSSGGDEPVADGEVNSPFAVALKTRVLGLPKDSSGYALYQEVRQDVTSEAPQTPQYGVIRTAGYDEGGDFLLDLPDRAMN</sequence>
<dbReference type="Pfam" id="PF09136">
    <property type="entry name" value="Glucodextran_B"/>
    <property type="match status" value="1"/>
</dbReference>
<dbReference type="InterPro" id="IPR029030">
    <property type="entry name" value="Caspase-like_dom_sf"/>
</dbReference>
<dbReference type="PROSITE" id="PS50208">
    <property type="entry name" value="CASPASE_P20"/>
    <property type="match status" value="1"/>
</dbReference>
<dbReference type="SUPFAM" id="SSF52129">
    <property type="entry name" value="Caspase-like"/>
    <property type="match status" value="1"/>
</dbReference>
<evidence type="ECO:0000313" key="4">
    <source>
        <dbReference type="Proteomes" id="UP000605086"/>
    </source>
</evidence>